<comment type="similarity">
    <text evidence="7">Belongs to the transglycosylase MltG family.</text>
</comment>
<organism evidence="9 10">
    <name type="scientific">Paractinoplanes bogorensis</name>
    <dbReference type="NCBI Taxonomy" id="1610840"/>
    <lineage>
        <taxon>Bacteria</taxon>
        <taxon>Bacillati</taxon>
        <taxon>Actinomycetota</taxon>
        <taxon>Actinomycetes</taxon>
        <taxon>Micromonosporales</taxon>
        <taxon>Micromonosporaceae</taxon>
        <taxon>Paractinoplanes</taxon>
    </lineage>
</organism>
<keyword evidence="6 7" id="KW-0961">Cell wall biogenesis/degradation</keyword>
<evidence type="ECO:0000256" key="1">
    <source>
        <dbReference type="ARBA" id="ARBA00022475"/>
    </source>
</evidence>
<dbReference type="RefSeq" id="WP_215790491.1">
    <property type="nucleotide sequence ID" value="NZ_JAHKKG010000007.1"/>
</dbReference>
<evidence type="ECO:0000256" key="2">
    <source>
        <dbReference type="ARBA" id="ARBA00022692"/>
    </source>
</evidence>
<dbReference type="EMBL" id="JAHKKG010000007">
    <property type="protein sequence ID" value="MBU2666721.1"/>
    <property type="molecule type" value="Genomic_DNA"/>
</dbReference>
<dbReference type="InterPro" id="IPR003770">
    <property type="entry name" value="MLTG-like"/>
</dbReference>
<feature type="site" description="Important for catalytic activity" evidence="7">
    <location>
        <position position="265"/>
    </location>
</feature>
<comment type="function">
    <text evidence="7">Functions as a peptidoglycan terminase that cleaves nascent peptidoglycan strands endolytically to terminate their elongation.</text>
</comment>
<dbReference type="HAMAP" id="MF_02065">
    <property type="entry name" value="MltG"/>
    <property type="match status" value="1"/>
</dbReference>
<name>A0ABS5YTR6_9ACTN</name>
<evidence type="ECO:0000256" key="3">
    <source>
        <dbReference type="ARBA" id="ARBA00022989"/>
    </source>
</evidence>
<proteinExistence type="inferred from homology"/>
<keyword evidence="4 7" id="KW-0472">Membrane</keyword>
<comment type="caution">
    <text evidence="9">The sequence shown here is derived from an EMBL/GenBank/DDBJ whole genome shotgun (WGS) entry which is preliminary data.</text>
</comment>
<feature type="region of interest" description="Disordered" evidence="8">
    <location>
        <begin position="312"/>
        <end position="339"/>
    </location>
</feature>
<keyword evidence="10" id="KW-1185">Reference proteome</keyword>
<keyword evidence="2 7" id="KW-0812">Transmembrane</keyword>
<feature type="region of interest" description="Disordered" evidence="8">
    <location>
        <begin position="9"/>
        <end position="30"/>
    </location>
</feature>
<evidence type="ECO:0000256" key="6">
    <source>
        <dbReference type="ARBA" id="ARBA00023316"/>
    </source>
</evidence>
<evidence type="ECO:0000313" key="9">
    <source>
        <dbReference type="EMBL" id="MBU2666721.1"/>
    </source>
</evidence>
<comment type="subcellular location">
    <subcellularLocation>
        <location evidence="7">Cell membrane</location>
        <topology evidence="7">Single-pass membrane protein</topology>
    </subcellularLocation>
</comment>
<dbReference type="NCBIfam" id="TIGR00247">
    <property type="entry name" value="endolytic transglycosylase MltG"/>
    <property type="match status" value="1"/>
</dbReference>
<evidence type="ECO:0000313" key="10">
    <source>
        <dbReference type="Proteomes" id="UP001519654"/>
    </source>
</evidence>
<dbReference type="PANTHER" id="PTHR30518:SF2">
    <property type="entry name" value="ENDOLYTIC MUREIN TRANSGLYCOSYLASE"/>
    <property type="match status" value="1"/>
</dbReference>
<dbReference type="PANTHER" id="PTHR30518">
    <property type="entry name" value="ENDOLYTIC MUREIN TRANSGLYCOSYLASE"/>
    <property type="match status" value="1"/>
</dbReference>
<protein>
    <recommendedName>
        <fullName evidence="7">Endolytic murein transglycosylase</fullName>
        <ecNumber evidence="7">4.2.2.29</ecNumber>
    </recommendedName>
    <alternativeName>
        <fullName evidence="7">Peptidoglycan lytic transglycosylase</fullName>
    </alternativeName>
    <alternativeName>
        <fullName evidence="7">Peptidoglycan polymerization terminase</fullName>
    </alternativeName>
</protein>
<dbReference type="Proteomes" id="UP001519654">
    <property type="component" value="Unassembled WGS sequence"/>
</dbReference>
<sequence length="400" mass="43070">MIDELDLAFDEHADKTKPRHRRGRGGKKGSGKSGIAFLMAFVLLAVLGGGAFFGYNKVKGFFTAADYDGTGGEAVAVTIEKNATLTEIGNTLVDSDVVKSTKAFVNAADANPKGKNIQSGTYNLKKQMSAESAVTLLLDPKSRVVRGVTFREGLTMMQTFTLLSKATKIPEQDFVEAAKDPIALGVPDYFFNRRDGKTAKKSVEGFLFPDTYEFDPKMDAKAILEVMVGRFVDTVTELGFVDDVQKNLSVSPFEALIVASLAEAESGVPKDLPKIARVAYNRTYKQKPAMPLQFDVTANYWLQLKGSAAKHSGQLSPQELNDPKNPYNSVSQAGLPPGPIDNPGKAALEGAMKPASGPWLFFVAVDKAGNSAFAVTDAEHENNIDKACANGIDLNCANRK</sequence>
<evidence type="ECO:0000256" key="5">
    <source>
        <dbReference type="ARBA" id="ARBA00023239"/>
    </source>
</evidence>
<keyword evidence="3 7" id="KW-1133">Transmembrane helix</keyword>
<feature type="transmembrane region" description="Helical" evidence="7">
    <location>
        <begin position="34"/>
        <end position="55"/>
    </location>
</feature>
<gene>
    <name evidence="7 9" type="primary">mltG</name>
    <name evidence="9" type="ORF">KOI35_24740</name>
</gene>
<comment type="catalytic activity">
    <reaction evidence="7">
        <text>a peptidoglycan chain = a peptidoglycan chain with N-acetyl-1,6-anhydromuramyl-[peptide] at the reducing end + a peptidoglycan chain with N-acetylglucosamine at the non-reducing end.</text>
        <dbReference type="EC" id="4.2.2.29"/>
    </reaction>
</comment>
<keyword evidence="1 7" id="KW-1003">Cell membrane</keyword>
<dbReference type="Pfam" id="PF02618">
    <property type="entry name" value="YceG"/>
    <property type="match status" value="1"/>
</dbReference>
<evidence type="ECO:0000256" key="4">
    <source>
        <dbReference type="ARBA" id="ARBA00023136"/>
    </source>
</evidence>
<accession>A0ABS5YTR6</accession>
<dbReference type="Gene3D" id="3.30.1490.480">
    <property type="entry name" value="Endolytic murein transglycosylase"/>
    <property type="match status" value="1"/>
</dbReference>
<evidence type="ECO:0000256" key="7">
    <source>
        <dbReference type="HAMAP-Rule" id="MF_02065"/>
    </source>
</evidence>
<reference evidence="9 10" key="1">
    <citation type="submission" date="2021-06" db="EMBL/GenBank/DDBJ databases">
        <title>Actinoplanes lichenicola sp. nov., and Actinoplanes ovalisporus sp. nov., isolated from lichen in Thailand.</title>
        <authorList>
            <person name="Saeng-In P."/>
            <person name="Kanchanasin P."/>
            <person name="Yuki M."/>
            <person name="Kudo T."/>
            <person name="Ohkuma M."/>
            <person name="Phongsopitanun W."/>
            <person name="Tanasupawat S."/>
        </authorList>
    </citation>
    <scope>NUCLEOTIDE SEQUENCE [LARGE SCALE GENOMIC DNA]</scope>
    <source>
        <strain evidence="9 10">NBRC 110975</strain>
    </source>
</reference>
<keyword evidence="5 7" id="KW-0456">Lyase</keyword>
<dbReference type="EC" id="4.2.2.29" evidence="7"/>
<feature type="compositionally biased region" description="Basic residues" evidence="8">
    <location>
        <begin position="17"/>
        <end position="30"/>
    </location>
</feature>
<evidence type="ECO:0000256" key="8">
    <source>
        <dbReference type="SAM" id="MobiDB-lite"/>
    </source>
</evidence>